<sequence length="450" mass="50973">MVPIFHNTNGTFFLDNKSNHYKCSEDGGWHDFFAWDDQLVPWTQEKEDAQPDAPCIRHDISTVNKVVFEDLKLSWDELDFIGVKKAWKYQPWVQEAIDKRLDKLADVTPPTIGFHVRGGDKLAEDKMLNRQTTEVEDLIRKFAVTWPEVKGGTCVMMGDDHVRISAASKLAAKQLGCKVFRGSPYYRKEGHLQDHFNQQSFEDKCSGTVQLLIDMELLAHTDYFIGSYNSRWPRVVQYLRYVLYNKDRSTSVDASAYGLDLFSNIKPCPPYEVISKGSTYELREYTKTTWIATNISSGNFEVAISKGFVPLYRYLQGNNAAGLKLDMAKPVITRITPTDSSFTSTGTDYTMLFYLPDLSKETAPAPLSKNVTVVTSPKQQFYVSVFGGFATGGSTLNAALRLALALKTDGKEFDSTQFYYGLYESPTRLFGRHNEIFFIPLSDSTSTEQQ</sequence>
<keyword evidence="3" id="KW-1185">Reference proteome</keyword>
<dbReference type="SUPFAM" id="SSF55136">
    <property type="entry name" value="Probable bacterial effector-binding domain"/>
    <property type="match status" value="1"/>
</dbReference>
<reference evidence="2 3" key="1">
    <citation type="journal article" date="2024" name="Nat. Commun.">
        <title>Phylogenomics reveals the evolutionary origins of lichenization in chlorophyte algae.</title>
        <authorList>
            <person name="Puginier C."/>
            <person name="Libourel C."/>
            <person name="Otte J."/>
            <person name="Skaloud P."/>
            <person name="Haon M."/>
            <person name="Grisel S."/>
            <person name="Petersen M."/>
            <person name="Berrin J.G."/>
            <person name="Delaux P.M."/>
            <person name="Dal Grande F."/>
            <person name="Keller J."/>
        </authorList>
    </citation>
    <scope>NUCLEOTIDE SEQUENCE [LARGE SCALE GENOMIC DNA]</scope>
    <source>
        <strain evidence="2 3">SAG 216-7</strain>
    </source>
</reference>
<comment type="similarity">
    <text evidence="1">Belongs to the HEBP family.</text>
</comment>
<organism evidence="2 3">
    <name type="scientific">Coccomyxa subellipsoidea</name>
    <dbReference type="NCBI Taxonomy" id="248742"/>
    <lineage>
        <taxon>Eukaryota</taxon>
        <taxon>Viridiplantae</taxon>
        <taxon>Chlorophyta</taxon>
        <taxon>core chlorophytes</taxon>
        <taxon>Trebouxiophyceae</taxon>
        <taxon>Trebouxiophyceae incertae sedis</taxon>
        <taxon>Coccomyxaceae</taxon>
        <taxon>Coccomyxa</taxon>
    </lineage>
</organism>
<comment type="caution">
    <text evidence="2">The sequence shown here is derived from an EMBL/GenBank/DDBJ whole genome shotgun (WGS) entry which is preliminary data.</text>
</comment>
<dbReference type="PANTHER" id="PTHR11220:SF1">
    <property type="entry name" value="HEME-BINDING PROTEIN 2"/>
    <property type="match status" value="1"/>
</dbReference>
<dbReference type="Proteomes" id="UP001491310">
    <property type="component" value="Unassembled WGS sequence"/>
</dbReference>
<dbReference type="InterPro" id="IPR006917">
    <property type="entry name" value="SOUL_heme-bd"/>
</dbReference>
<evidence type="ECO:0000313" key="3">
    <source>
        <dbReference type="Proteomes" id="UP001491310"/>
    </source>
</evidence>
<evidence type="ECO:0000256" key="1">
    <source>
        <dbReference type="ARBA" id="ARBA00009817"/>
    </source>
</evidence>
<name>A0ABR2YMQ2_9CHLO</name>
<proteinExistence type="inferred from homology"/>
<evidence type="ECO:0000313" key="2">
    <source>
        <dbReference type="EMBL" id="KAK9908168.1"/>
    </source>
</evidence>
<dbReference type="PANTHER" id="PTHR11220">
    <property type="entry name" value="HEME-BINDING PROTEIN-RELATED"/>
    <property type="match status" value="1"/>
</dbReference>
<dbReference type="Pfam" id="PF04832">
    <property type="entry name" value="SOUL"/>
    <property type="match status" value="1"/>
</dbReference>
<dbReference type="Gene3D" id="3.20.80.10">
    <property type="entry name" value="Regulatory factor, effector binding domain"/>
    <property type="match status" value="1"/>
</dbReference>
<gene>
    <name evidence="2" type="ORF">WJX75_003702</name>
</gene>
<dbReference type="Gene3D" id="3.40.50.11350">
    <property type="match status" value="1"/>
</dbReference>
<dbReference type="InterPro" id="IPR011256">
    <property type="entry name" value="Reg_factor_effector_dom_sf"/>
</dbReference>
<accession>A0ABR2YMQ2</accession>
<protein>
    <submittedName>
        <fullName evidence="2">Uncharacterized protein</fullName>
    </submittedName>
</protein>
<dbReference type="EMBL" id="JALJOT010000008">
    <property type="protein sequence ID" value="KAK9908168.1"/>
    <property type="molecule type" value="Genomic_DNA"/>
</dbReference>